<dbReference type="InterPro" id="IPR006311">
    <property type="entry name" value="TAT_signal"/>
</dbReference>
<evidence type="ECO:0000313" key="8">
    <source>
        <dbReference type="Proteomes" id="UP000051401"/>
    </source>
</evidence>
<evidence type="ECO:0000256" key="3">
    <source>
        <dbReference type="ARBA" id="ARBA00023002"/>
    </source>
</evidence>
<evidence type="ECO:0000256" key="1">
    <source>
        <dbReference type="ARBA" id="ARBA00007825"/>
    </source>
</evidence>
<dbReference type="CDD" id="cd03459">
    <property type="entry name" value="3_4-PCD"/>
    <property type="match status" value="1"/>
</dbReference>
<dbReference type="STRING" id="540747.SAMN04488031_102563"/>
<dbReference type="InterPro" id="IPR015889">
    <property type="entry name" value="Intradiol_dOase_core"/>
</dbReference>
<dbReference type="Pfam" id="PF00775">
    <property type="entry name" value="Dioxygenase_C"/>
    <property type="match status" value="1"/>
</dbReference>
<dbReference type="EMBL" id="LAXI01000001">
    <property type="protein sequence ID" value="KRS19571.1"/>
    <property type="molecule type" value="Genomic_DNA"/>
</dbReference>
<proteinExistence type="inferred from homology"/>
<keyword evidence="8" id="KW-1185">Reference proteome</keyword>
<comment type="similarity">
    <text evidence="1">Belongs to the intradiol ring-cleavage dioxygenase family.</text>
</comment>
<evidence type="ECO:0000256" key="4">
    <source>
        <dbReference type="SAM" id="SignalP"/>
    </source>
</evidence>
<organism evidence="6 8">
    <name type="scientific">Roseovarius indicus</name>
    <dbReference type="NCBI Taxonomy" id="540747"/>
    <lineage>
        <taxon>Bacteria</taxon>
        <taxon>Pseudomonadati</taxon>
        <taxon>Pseudomonadota</taxon>
        <taxon>Alphaproteobacteria</taxon>
        <taxon>Rhodobacterales</taxon>
        <taxon>Roseobacteraceae</taxon>
        <taxon>Roseovarius</taxon>
    </lineage>
</organism>
<evidence type="ECO:0000259" key="5">
    <source>
        <dbReference type="PROSITE" id="PS00083"/>
    </source>
</evidence>
<dbReference type="InterPro" id="IPR039387">
    <property type="entry name" value="3_4-PCD"/>
</dbReference>
<dbReference type="PATRIC" id="fig|540747.5.peg.332"/>
<protein>
    <submittedName>
        <fullName evidence="7">Protocatechuate 3,4-dioxygenase beta chain</fullName>
        <ecNumber evidence="7">1.13.11.3</ecNumber>
    </submittedName>
</protein>
<dbReference type="RefSeq" id="WP_057812602.1">
    <property type="nucleotide sequence ID" value="NZ_CP031598.1"/>
</dbReference>
<feature type="chain" id="PRO_5010437651" evidence="4">
    <location>
        <begin position="30"/>
        <end position="206"/>
    </location>
</feature>
<dbReference type="OrthoDB" id="9805815at2"/>
<keyword evidence="4" id="KW-0732">Signal</keyword>
<dbReference type="InterPro" id="IPR050770">
    <property type="entry name" value="Intradiol_RC_Dioxygenase"/>
</dbReference>
<dbReference type="PANTHER" id="PTHR33711">
    <property type="entry name" value="DIOXYGENASE, PUTATIVE (AFU_ORTHOLOGUE AFUA_2G02910)-RELATED"/>
    <property type="match status" value="1"/>
</dbReference>
<dbReference type="KEGG" id="rid:RIdsm_04939"/>
<gene>
    <name evidence="7" type="primary">pcaH_3</name>
    <name evidence="7" type="ORF">RIdsm_04939</name>
    <name evidence="6" type="ORF">XM52_01650</name>
</gene>
<dbReference type="EC" id="1.13.11.3" evidence="7"/>
<evidence type="ECO:0000313" key="9">
    <source>
        <dbReference type="Proteomes" id="UP000325785"/>
    </source>
</evidence>
<dbReference type="Proteomes" id="UP000325785">
    <property type="component" value="Chromosome"/>
</dbReference>
<feature type="signal peptide" evidence="4">
    <location>
        <begin position="1"/>
        <end position="29"/>
    </location>
</feature>
<sequence length="206" mass="22897">MSNPTPRRRFLRTALGLAGVTLLSRPAQAAILTPQQTEGPFYPTGPMRHADIDNDLVRIAGAVRQAGGTIIRLTGRVLDRSGNPIPEARVEIWQCDAWGNYMHTRDRGSDMHDPAFQGFGHDITDAQGRYSFRTIKPVPYPGRTPHIHVKAFAQGREVTTQFYLANEPANQRDGIFRRLSQAEQEAVSMRFTDTGGDPQTTVDITL</sequence>
<dbReference type="SUPFAM" id="SSF49482">
    <property type="entry name" value="Aromatic compound dioxygenase"/>
    <property type="match status" value="1"/>
</dbReference>
<dbReference type="InterPro" id="IPR000627">
    <property type="entry name" value="Intradiol_dOase_C"/>
</dbReference>
<accession>A0A0T5PEQ2</accession>
<dbReference type="EMBL" id="CP031598">
    <property type="protein sequence ID" value="QEW29097.1"/>
    <property type="molecule type" value="Genomic_DNA"/>
</dbReference>
<dbReference type="PROSITE" id="PS51318">
    <property type="entry name" value="TAT"/>
    <property type="match status" value="1"/>
</dbReference>
<reference evidence="6 8" key="1">
    <citation type="submission" date="2015-04" db="EMBL/GenBank/DDBJ databases">
        <title>The draft genome sequence of Roseovarius indicus B108T.</title>
        <authorList>
            <person name="Li G."/>
            <person name="Lai Q."/>
            <person name="Shao Z."/>
            <person name="Yan P."/>
        </authorList>
    </citation>
    <scope>NUCLEOTIDE SEQUENCE [LARGE SCALE GENOMIC DNA]</scope>
    <source>
        <strain evidence="6 8">B108</strain>
    </source>
</reference>
<evidence type="ECO:0000313" key="6">
    <source>
        <dbReference type="EMBL" id="KRS19571.1"/>
    </source>
</evidence>
<keyword evidence="2 7" id="KW-0223">Dioxygenase</keyword>
<name>A0A0T5PEQ2_9RHOB</name>
<evidence type="ECO:0000256" key="2">
    <source>
        <dbReference type="ARBA" id="ARBA00022964"/>
    </source>
</evidence>
<evidence type="ECO:0000313" key="7">
    <source>
        <dbReference type="EMBL" id="QEW29097.1"/>
    </source>
</evidence>
<dbReference type="PROSITE" id="PS00083">
    <property type="entry name" value="INTRADIOL_DIOXYGENAS"/>
    <property type="match status" value="1"/>
</dbReference>
<keyword evidence="3 7" id="KW-0560">Oxidoreductase</keyword>
<dbReference type="Proteomes" id="UP000051401">
    <property type="component" value="Unassembled WGS sequence"/>
</dbReference>
<dbReference type="GO" id="GO:0008199">
    <property type="term" value="F:ferric iron binding"/>
    <property type="evidence" value="ECO:0007669"/>
    <property type="project" value="InterPro"/>
</dbReference>
<reference evidence="7 9" key="2">
    <citation type="submission" date="2018-08" db="EMBL/GenBank/DDBJ databases">
        <title>Genetic Globetrotter - A new plasmid hitch-hiking vast phylogenetic and geographic distances.</title>
        <authorList>
            <person name="Vollmers J."/>
            <person name="Petersen J."/>
        </authorList>
    </citation>
    <scope>NUCLEOTIDE SEQUENCE [LARGE SCALE GENOMIC DNA]</scope>
    <source>
        <strain evidence="7 9">DSM 26383</strain>
    </source>
</reference>
<dbReference type="AlphaFoldDB" id="A0A0T5PEQ2"/>
<dbReference type="GO" id="GO:0018578">
    <property type="term" value="F:protocatechuate 3,4-dioxygenase activity"/>
    <property type="evidence" value="ECO:0007669"/>
    <property type="project" value="UniProtKB-EC"/>
</dbReference>
<dbReference type="Gene3D" id="2.60.130.10">
    <property type="entry name" value="Aromatic compound dioxygenase"/>
    <property type="match status" value="1"/>
</dbReference>
<dbReference type="PANTHER" id="PTHR33711:SF9">
    <property type="entry name" value="PROTOCATECHUATE 3,4-DIOXYGENASE ALPHA CHAIN"/>
    <property type="match status" value="1"/>
</dbReference>
<feature type="domain" description="Intradiol ring-cleavage dioxygenases" evidence="5">
    <location>
        <begin position="73"/>
        <end position="101"/>
    </location>
</feature>